<keyword evidence="6" id="KW-1185">Reference proteome</keyword>
<dbReference type="RefSeq" id="WP_018196030.1">
    <property type="nucleotide sequence ID" value="NZ_CP130454.1"/>
</dbReference>
<dbReference type="PANTHER" id="PTHR35526">
    <property type="entry name" value="ANTI-SIGMA-F FACTOR RSBW-RELATED"/>
    <property type="match status" value="1"/>
</dbReference>
<dbReference type="PANTHER" id="PTHR35526:SF3">
    <property type="entry name" value="ANTI-SIGMA-F FACTOR RSBW"/>
    <property type="match status" value="1"/>
</dbReference>
<evidence type="ECO:0000259" key="4">
    <source>
        <dbReference type="PROSITE" id="PS50801"/>
    </source>
</evidence>
<dbReference type="InterPro" id="IPR050267">
    <property type="entry name" value="Anti-sigma-factor_SerPK"/>
</dbReference>
<keyword evidence="2" id="KW-0808">Transferase</keyword>
<dbReference type="InterPro" id="IPR003658">
    <property type="entry name" value="Anti-sigma_ant"/>
</dbReference>
<dbReference type="InterPro" id="IPR036513">
    <property type="entry name" value="STAS_dom_sf"/>
</dbReference>
<dbReference type="CDD" id="cd07043">
    <property type="entry name" value="STAS_anti-anti-sigma_factors"/>
    <property type="match status" value="1"/>
</dbReference>
<evidence type="ECO:0000256" key="3">
    <source>
        <dbReference type="RuleBase" id="RU003749"/>
    </source>
</evidence>
<dbReference type="InterPro" id="IPR003594">
    <property type="entry name" value="HATPase_dom"/>
</dbReference>
<evidence type="ECO:0000313" key="5">
    <source>
        <dbReference type="EMBL" id="MCS3918885.1"/>
    </source>
</evidence>
<dbReference type="PROSITE" id="PS50801">
    <property type="entry name" value="STAS"/>
    <property type="match status" value="1"/>
</dbReference>
<feature type="domain" description="STAS" evidence="4">
    <location>
        <begin position="4"/>
        <end position="113"/>
    </location>
</feature>
<proteinExistence type="inferred from homology"/>
<protein>
    <recommendedName>
        <fullName evidence="3">Anti-sigma factor antagonist</fullName>
    </recommendedName>
</protein>
<name>A0ABT2EM10_9BACT</name>
<keyword evidence="2" id="KW-0418">Kinase</keyword>
<evidence type="ECO:0000313" key="6">
    <source>
        <dbReference type="Proteomes" id="UP001204798"/>
    </source>
</evidence>
<reference evidence="5 6" key="1">
    <citation type="submission" date="2022-08" db="EMBL/GenBank/DDBJ databases">
        <title>Bacterial and archaeal communities from various locations to study Microbial Dark Matter (Phase II).</title>
        <authorList>
            <person name="Stepanauskas R."/>
        </authorList>
    </citation>
    <scope>NUCLEOTIDE SEQUENCE [LARGE SCALE GENOMIC DNA]</scope>
    <source>
        <strain evidence="5 6">PD1</strain>
    </source>
</reference>
<organism evidence="5 6">
    <name type="scientific">Candidatus Fervidibacter sacchari</name>
    <dbReference type="NCBI Taxonomy" id="1448929"/>
    <lineage>
        <taxon>Bacteria</taxon>
        <taxon>Candidatus Fervidibacterota</taxon>
        <taxon>Candidatus Fervidibacter</taxon>
    </lineage>
</organism>
<comment type="similarity">
    <text evidence="1 3">Belongs to the anti-sigma-factor antagonist family.</text>
</comment>
<dbReference type="EMBL" id="JANUCP010000002">
    <property type="protein sequence ID" value="MCS3918885.1"/>
    <property type="molecule type" value="Genomic_DNA"/>
</dbReference>
<gene>
    <name evidence="5" type="ORF">M2350_001285</name>
</gene>
<dbReference type="Pfam" id="PF01740">
    <property type="entry name" value="STAS"/>
    <property type="match status" value="1"/>
</dbReference>
<dbReference type="SUPFAM" id="SSF55874">
    <property type="entry name" value="ATPase domain of HSP90 chaperone/DNA topoisomerase II/histidine kinase"/>
    <property type="match status" value="1"/>
</dbReference>
<evidence type="ECO:0000256" key="1">
    <source>
        <dbReference type="ARBA" id="ARBA00009013"/>
    </source>
</evidence>
<accession>A0ABT2EM10</accession>
<comment type="caution">
    <text evidence="5">The sequence shown here is derived from an EMBL/GenBank/DDBJ whole genome shotgun (WGS) entry which is preliminary data.</text>
</comment>
<dbReference type="InterPro" id="IPR036890">
    <property type="entry name" value="HATPase_C_sf"/>
</dbReference>
<dbReference type="Pfam" id="PF13581">
    <property type="entry name" value="HATPase_c_2"/>
    <property type="match status" value="1"/>
</dbReference>
<dbReference type="Gene3D" id="3.30.750.24">
    <property type="entry name" value="STAS domain"/>
    <property type="match status" value="1"/>
</dbReference>
<evidence type="ECO:0000256" key="2">
    <source>
        <dbReference type="ARBA" id="ARBA00022527"/>
    </source>
</evidence>
<keyword evidence="2" id="KW-0723">Serine/threonine-protein kinase</keyword>
<dbReference type="Gene3D" id="3.30.565.10">
    <property type="entry name" value="Histidine kinase-like ATPase, C-terminal domain"/>
    <property type="match status" value="1"/>
</dbReference>
<dbReference type="Proteomes" id="UP001204798">
    <property type="component" value="Unassembled WGS sequence"/>
</dbReference>
<dbReference type="SUPFAM" id="SSF52091">
    <property type="entry name" value="SpoIIaa-like"/>
    <property type="match status" value="1"/>
</dbReference>
<dbReference type="InterPro" id="IPR002645">
    <property type="entry name" value="STAS_dom"/>
</dbReference>
<dbReference type="NCBIfam" id="TIGR00377">
    <property type="entry name" value="ant_ant_sig"/>
    <property type="match status" value="1"/>
</dbReference>
<sequence>MPLQITSRELENGIVLLELKGSMDAASQNELLDAFNDAIRKAEKGLIVSLEGVDFMDSSGIGALMRAWGDAENNGLKFAVVLRQPRLRKLLDTLGLLETLPNFLTVSDALTEWRIQEEREKWEVQPLTPEPKVSEREAIAPPPLTTAVHWRMELQLACEPELIAVARLACATFASQMGFGLDELEDIKLAVSEACTNVIQHAYEDRTGQHFTIRCWAEQNSLVIEVSDKGRGLKAGTKSRFGMKIIQAVMDYVEFQSEEGKGTVVRMVKRRKI</sequence>